<name>H2ZHY1_CIOSA</name>
<dbReference type="eggNOG" id="KOG1101">
    <property type="taxonomic scope" value="Eukaryota"/>
</dbReference>
<dbReference type="InParanoid" id="H2ZHY1"/>
<dbReference type="Gene3D" id="1.10.1170.10">
    <property type="entry name" value="Inhibitor Of Apoptosis Protein (2mihbC-IAP-1), Chain A"/>
    <property type="match status" value="1"/>
</dbReference>
<dbReference type="STRING" id="51511.ENSCSAVP00000017197"/>
<keyword evidence="2" id="KW-1185">Reference proteome</keyword>
<sequence length="249" mass="27242">MQETTNELFQGCTSSSAGVDYSIKYNRLESLETFPSSHVNPIQLAKYGFYYTGFEDNVICFSCQNSVRNWKQGDREGDNKWHKPNCAFFNSLSMRPGSSTTVNTISPIPNLNMSFLSESLSSSSQKSSISERNVLPPHSSPSLHSLNEAQLVDISTSTENMNVIHSPTQHSVATPIPQQPALNHFVNTNPSEFASYLQRLDLSQERDRSGRLITGLHACAQSTQPSSLVAGFISPGSGTWLSASPATTS</sequence>
<dbReference type="SMART" id="SM00238">
    <property type="entry name" value="BIR"/>
    <property type="match status" value="1"/>
</dbReference>
<dbReference type="GeneTree" id="ENSGT00660000096680"/>
<evidence type="ECO:0000313" key="1">
    <source>
        <dbReference type="Ensembl" id="ENSCSAVP00000017197.1"/>
    </source>
</evidence>
<organism evidence="1 2">
    <name type="scientific">Ciona savignyi</name>
    <name type="common">Pacific transparent sea squirt</name>
    <dbReference type="NCBI Taxonomy" id="51511"/>
    <lineage>
        <taxon>Eukaryota</taxon>
        <taxon>Metazoa</taxon>
        <taxon>Chordata</taxon>
        <taxon>Tunicata</taxon>
        <taxon>Ascidiacea</taxon>
        <taxon>Phlebobranchia</taxon>
        <taxon>Cionidae</taxon>
        <taxon>Ciona</taxon>
    </lineage>
</organism>
<accession>H2ZHY1</accession>
<reference evidence="1" key="3">
    <citation type="submission" date="2025-09" db="UniProtKB">
        <authorList>
            <consortium name="Ensembl"/>
        </authorList>
    </citation>
    <scope>IDENTIFICATION</scope>
</reference>
<evidence type="ECO:0000313" key="2">
    <source>
        <dbReference type="Proteomes" id="UP000007875"/>
    </source>
</evidence>
<dbReference type="HOGENOM" id="CLU_1115450_0_0_1"/>
<dbReference type="GO" id="GO:0043066">
    <property type="term" value="P:negative regulation of apoptotic process"/>
    <property type="evidence" value="ECO:0007669"/>
    <property type="project" value="TreeGrafter"/>
</dbReference>
<dbReference type="GO" id="GO:0043027">
    <property type="term" value="F:cysteine-type endopeptidase inhibitor activity involved in apoptotic process"/>
    <property type="evidence" value="ECO:0007669"/>
    <property type="project" value="TreeGrafter"/>
</dbReference>
<dbReference type="CDD" id="cd00022">
    <property type="entry name" value="BIR"/>
    <property type="match status" value="1"/>
</dbReference>
<dbReference type="InterPro" id="IPR001370">
    <property type="entry name" value="BIR_rpt"/>
</dbReference>
<dbReference type="Pfam" id="PF00653">
    <property type="entry name" value="BIR"/>
    <property type="match status" value="1"/>
</dbReference>
<dbReference type="SUPFAM" id="SSF57924">
    <property type="entry name" value="Inhibitor of apoptosis (IAP) repeat"/>
    <property type="match status" value="1"/>
</dbReference>
<proteinExistence type="predicted"/>
<dbReference type="GO" id="GO:0005634">
    <property type="term" value="C:nucleus"/>
    <property type="evidence" value="ECO:0007669"/>
    <property type="project" value="TreeGrafter"/>
</dbReference>
<reference evidence="2" key="1">
    <citation type="submission" date="2003-08" db="EMBL/GenBank/DDBJ databases">
        <authorList>
            <person name="Birren B."/>
            <person name="Nusbaum C."/>
            <person name="Abebe A."/>
            <person name="Abouelleil A."/>
            <person name="Adekoya E."/>
            <person name="Ait-zahra M."/>
            <person name="Allen N."/>
            <person name="Allen T."/>
            <person name="An P."/>
            <person name="Anderson M."/>
            <person name="Anderson S."/>
            <person name="Arachchi H."/>
            <person name="Armbruster J."/>
            <person name="Bachantsang P."/>
            <person name="Baldwin J."/>
            <person name="Barry A."/>
            <person name="Bayul T."/>
            <person name="Blitshsteyn B."/>
            <person name="Bloom T."/>
            <person name="Blye J."/>
            <person name="Boguslavskiy L."/>
            <person name="Borowsky M."/>
            <person name="Boukhgalter B."/>
            <person name="Brunache A."/>
            <person name="Butler J."/>
            <person name="Calixte N."/>
            <person name="Calvo S."/>
            <person name="Camarata J."/>
            <person name="Campo K."/>
            <person name="Chang J."/>
            <person name="Cheshatsang Y."/>
            <person name="Citroen M."/>
            <person name="Collymore A."/>
            <person name="Considine T."/>
            <person name="Cook A."/>
            <person name="Cooke P."/>
            <person name="Corum B."/>
            <person name="Cuomo C."/>
            <person name="David R."/>
            <person name="Dawoe T."/>
            <person name="Degray S."/>
            <person name="Dodge S."/>
            <person name="Dooley K."/>
            <person name="Dorje P."/>
            <person name="Dorjee K."/>
            <person name="Dorris L."/>
            <person name="Duffey N."/>
            <person name="Dupes A."/>
            <person name="Elkins T."/>
            <person name="Engels R."/>
            <person name="Erickson J."/>
            <person name="Farina A."/>
            <person name="Faro S."/>
            <person name="Ferreira P."/>
            <person name="Fischer H."/>
            <person name="Fitzgerald M."/>
            <person name="Foley K."/>
            <person name="Gage D."/>
            <person name="Galagan J."/>
            <person name="Gearin G."/>
            <person name="Gnerre S."/>
            <person name="Gnirke A."/>
            <person name="Goyette A."/>
            <person name="Graham J."/>
            <person name="Grandbois E."/>
            <person name="Gyaltsen K."/>
            <person name="Hafez N."/>
            <person name="Hagopian D."/>
            <person name="Hagos B."/>
            <person name="Hall J."/>
            <person name="Hatcher B."/>
            <person name="Heller A."/>
            <person name="Higgins H."/>
            <person name="Honan T."/>
            <person name="Horn A."/>
            <person name="Houde N."/>
            <person name="Hughes L."/>
            <person name="Hulme W."/>
            <person name="Husby E."/>
            <person name="Iliev I."/>
            <person name="Jaffe D."/>
            <person name="Jones C."/>
            <person name="Kamal M."/>
            <person name="Kamat A."/>
            <person name="Kamvysselis M."/>
            <person name="Karlsson E."/>
            <person name="Kells C."/>
            <person name="Kieu A."/>
            <person name="Kisner P."/>
            <person name="Kodira C."/>
            <person name="Kulbokas E."/>
            <person name="Labutti K."/>
            <person name="Lama D."/>
            <person name="Landers T."/>
            <person name="Leger J."/>
            <person name="Levine S."/>
            <person name="Lewis D."/>
            <person name="Lewis T."/>
            <person name="Lindblad-toh K."/>
            <person name="Liu X."/>
            <person name="Lokyitsang T."/>
            <person name="Lokyitsang Y."/>
            <person name="Lucien O."/>
            <person name="Lui A."/>
            <person name="Ma L.J."/>
            <person name="Mabbitt R."/>
            <person name="Macdonald J."/>
            <person name="Maclean C."/>
            <person name="Major J."/>
            <person name="Manning J."/>
            <person name="Marabella R."/>
            <person name="Maru K."/>
            <person name="Matthews C."/>
            <person name="Mauceli E."/>
            <person name="Mccarthy M."/>
            <person name="Mcdonough S."/>
            <person name="Mcghee T."/>
            <person name="Meldrim J."/>
            <person name="Meneus L."/>
            <person name="Mesirov J."/>
            <person name="Mihalev A."/>
            <person name="Mihova T."/>
            <person name="Mikkelsen T."/>
            <person name="Mlenga V."/>
            <person name="Moru K."/>
            <person name="Mozes J."/>
            <person name="Mulrain L."/>
            <person name="Munson G."/>
            <person name="Naylor J."/>
            <person name="Newes C."/>
            <person name="Nguyen C."/>
            <person name="Nguyen N."/>
            <person name="Nguyen T."/>
            <person name="Nicol R."/>
            <person name="Nielsen C."/>
            <person name="Nizzari M."/>
            <person name="Norbu C."/>
            <person name="Norbu N."/>
            <person name="O'donnell P."/>
            <person name="Okoawo O."/>
            <person name="O'leary S."/>
            <person name="Omotosho B."/>
            <person name="O'neill K."/>
            <person name="Osman S."/>
            <person name="Parker S."/>
            <person name="Perrin D."/>
            <person name="Phunkhang P."/>
            <person name="Piqani B."/>
            <person name="Purcell S."/>
            <person name="Rachupka T."/>
            <person name="Ramasamy U."/>
            <person name="Rameau R."/>
            <person name="Ray V."/>
            <person name="Raymond C."/>
            <person name="Retta R."/>
            <person name="Richardson S."/>
            <person name="Rise C."/>
            <person name="Rodriguez J."/>
            <person name="Rogers J."/>
            <person name="Rogov P."/>
            <person name="Rutman M."/>
            <person name="Schupbach R."/>
            <person name="Seaman C."/>
            <person name="Settipalli S."/>
            <person name="Sharpe T."/>
            <person name="Sheridan J."/>
            <person name="Sherpa N."/>
            <person name="Shi J."/>
            <person name="Smirnov S."/>
            <person name="Smith C."/>
            <person name="Sougnez C."/>
            <person name="Spencer B."/>
            <person name="Stalker J."/>
            <person name="Stange-thomann N."/>
            <person name="Stavropoulos S."/>
            <person name="Stetson K."/>
            <person name="Stone C."/>
            <person name="Stone S."/>
            <person name="Stubbs M."/>
            <person name="Talamas J."/>
            <person name="Tchuinga P."/>
            <person name="Tenzing P."/>
            <person name="Tesfaye S."/>
            <person name="Theodore J."/>
            <person name="Thoulutsang Y."/>
            <person name="Topham K."/>
            <person name="Towey S."/>
            <person name="Tsamla T."/>
            <person name="Tsomo N."/>
            <person name="Vallee D."/>
            <person name="Vassiliev H."/>
            <person name="Venkataraman V."/>
            <person name="Vinson J."/>
            <person name="Vo A."/>
            <person name="Wade C."/>
            <person name="Wang S."/>
            <person name="Wangchuk T."/>
            <person name="Wangdi T."/>
            <person name="Whittaker C."/>
            <person name="Wilkinson J."/>
            <person name="Wu Y."/>
            <person name="Wyman D."/>
            <person name="Yadav S."/>
            <person name="Yang S."/>
            <person name="Yang X."/>
            <person name="Yeager S."/>
            <person name="Yee E."/>
            <person name="Young G."/>
            <person name="Zainoun J."/>
            <person name="Zembeck L."/>
            <person name="Zimmer A."/>
            <person name="Zody M."/>
            <person name="Lander E."/>
        </authorList>
    </citation>
    <scope>NUCLEOTIDE SEQUENCE [LARGE SCALE GENOMIC DNA]</scope>
</reference>
<dbReference type="GO" id="GO:0005737">
    <property type="term" value="C:cytoplasm"/>
    <property type="evidence" value="ECO:0007669"/>
    <property type="project" value="TreeGrafter"/>
</dbReference>
<dbReference type="GO" id="GO:0051726">
    <property type="term" value="P:regulation of cell cycle"/>
    <property type="evidence" value="ECO:0007669"/>
    <property type="project" value="TreeGrafter"/>
</dbReference>
<dbReference type="PROSITE" id="PS50143">
    <property type="entry name" value="BIR_REPEAT_2"/>
    <property type="match status" value="1"/>
</dbReference>
<dbReference type="PANTHER" id="PTHR10044">
    <property type="entry name" value="INHIBITOR OF APOPTOSIS"/>
    <property type="match status" value="1"/>
</dbReference>
<dbReference type="OMA" id="NHFVNTN"/>
<dbReference type="Proteomes" id="UP000007875">
    <property type="component" value="Unassembled WGS sequence"/>
</dbReference>
<reference evidence="1" key="2">
    <citation type="submission" date="2025-08" db="UniProtKB">
        <authorList>
            <consortium name="Ensembl"/>
        </authorList>
    </citation>
    <scope>IDENTIFICATION</scope>
</reference>
<dbReference type="AlphaFoldDB" id="H2ZHY1"/>
<dbReference type="GO" id="GO:0061630">
    <property type="term" value="F:ubiquitin protein ligase activity"/>
    <property type="evidence" value="ECO:0007669"/>
    <property type="project" value="TreeGrafter"/>
</dbReference>
<dbReference type="Ensembl" id="ENSCSAVT00000017385.1">
    <property type="protein sequence ID" value="ENSCSAVP00000017197.1"/>
    <property type="gene ID" value="ENSCSAVG00000010119.1"/>
</dbReference>
<dbReference type="InterPro" id="IPR050784">
    <property type="entry name" value="IAP"/>
</dbReference>
<dbReference type="PANTHER" id="PTHR10044:SF139">
    <property type="entry name" value="DEATH-ASSOCIATED INHIBITOR OF APOPTOSIS 2"/>
    <property type="match status" value="1"/>
</dbReference>
<dbReference type="GO" id="GO:0031398">
    <property type="term" value="P:positive regulation of protein ubiquitination"/>
    <property type="evidence" value="ECO:0007669"/>
    <property type="project" value="TreeGrafter"/>
</dbReference>
<protein>
    <submittedName>
        <fullName evidence="1">Uncharacterized protein</fullName>
    </submittedName>
</protein>